<evidence type="ECO:0000256" key="5">
    <source>
        <dbReference type="ARBA" id="ARBA00022801"/>
    </source>
</evidence>
<accession>A0ABU3B898</accession>
<proteinExistence type="inferred from homology"/>
<evidence type="ECO:0000256" key="4">
    <source>
        <dbReference type="ARBA" id="ARBA00022723"/>
    </source>
</evidence>
<keyword evidence="2" id="KW-1277">Toxin-antitoxin system</keyword>
<keyword evidence="3" id="KW-0540">Nuclease</keyword>
<dbReference type="PANTHER" id="PTHR33653:SF1">
    <property type="entry name" value="RIBONUCLEASE VAPC2"/>
    <property type="match status" value="1"/>
</dbReference>
<evidence type="ECO:0000256" key="7">
    <source>
        <dbReference type="ARBA" id="ARBA00038093"/>
    </source>
</evidence>
<keyword evidence="10" id="KW-1185">Reference proteome</keyword>
<keyword evidence="5" id="KW-0378">Hydrolase</keyword>
<gene>
    <name evidence="9" type="ORF">RM531_03455</name>
</gene>
<dbReference type="InterPro" id="IPR029060">
    <property type="entry name" value="PIN-like_dom_sf"/>
</dbReference>
<dbReference type="Gene3D" id="3.40.50.1010">
    <property type="entry name" value="5'-nuclease"/>
    <property type="match status" value="1"/>
</dbReference>
<evidence type="ECO:0000256" key="2">
    <source>
        <dbReference type="ARBA" id="ARBA00022649"/>
    </source>
</evidence>
<keyword evidence="4" id="KW-0479">Metal-binding</keyword>
<dbReference type="SUPFAM" id="SSF88723">
    <property type="entry name" value="PIN domain-like"/>
    <property type="match status" value="1"/>
</dbReference>
<evidence type="ECO:0000256" key="3">
    <source>
        <dbReference type="ARBA" id="ARBA00022722"/>
    </source>
</evidence>
<comment type="caution">
    <text evidence="9">The sequence shown here is derived from an EMBL/GenBank/DDBJ whole genome shotgun (WGS) entry which is preliminary data.</text>
</comment>
<evidence type="ECO:0000256" key="1">
    <source>
        <dbReference type="ARBA" id="ARBA00001946"/>
    </source>
</evidence>
<evidence type="ECO:0000313" key="10">
    <source>
        <dbReference type="Proteomes" id="UP001259982"/>
    </source>
</evidence>
<dbReference type="PANTHER" id="PTHR33653">
    <property type="entry name" value="RIBONUCLEASE VAPC2"/>
    <property type="match status" value="1"/>
</dbReference>
<sequence>MEQQAASAAISAITRAEVLAGCDDMIFEPVSALLESFVFLPMDKPIADQAARLRRETRLKLPDAIRAASALVHGMQLATRNTRDFDPDVFDFVQVPYPS</sequence>
<keyword evidence="6" id="KW-0460">Magnesium</keyword>
<organism evidence="9 10">
    <name type="scientific">Spectribacter acetivorans</name>
    <dbReference type="NCBI Taxonomy" id="3075603"/>
    <lineage>
        <taxon>Bacteria</taxon>
        <taxon>Pseudomonadati</taxon>
        <taxon>Pseudomonadota</taxon>
        <taxon>Gammaproteobacteria</taxon>
        <taxon>Salinisphaerales</taxon>
        <taxon>Salinisphaeraceae</taxon>
        <taxon>Spectribacter</taxon>
    </lineage>
</organism>
<dbReference type="InterPro" id="IPR002716">
    <property type="entry name" value="PIN_dom"/>
</dbReference>
<comment type="cofactor">
    <cofactor evidence="1">
        <name>Mg(2+)</name>
        <dbReference type="ChEBI" id="CHEBI:18420"/>
    </cofactor>
</comment>
<dbReference type="InterPro" id="IPR050556">
    <property type="entry name" value="Type_II_TA_system_RNase"/>
</dbReference>
<dbReference type="EMBL" id="JAVRHY010000002">
    <property type="protein sequence ID" value="MDT0617518.1"/>
    <property type="molecule type" value="Genomic_DNA"/>
</dbReference>
<evidence type="ECO:0000313" key="9">
    <source>
        <dbReference type="EMBL" id="MDT0617518.1"/>
    </source>
</evidence>
<evidence type="ECO:0000256" key="6">
    <source>
        <dbReference type="ARBA" id="ARBA00022842"/>
    </source>
</evidence>
<name>A0ABU3B898_9GAMM</name>
<protein>
    <submittedName>
        <fullName evidence="9">PIN domain-containing protein</fullName>
    </submittedName>
</protein>
<dbReference type="Pfam" id="PF01850">
    <property type="entry name" value="PIN"/>
    <property type="match status" value="1"/>
</dbReference>
<feature type="domain" description="PIN" evidence="8">
    <location>
        <begin position="6"/>
        <end position="85"/>
    </location>
</feature>
<dbReference type="Proteomes" id="UP001259982">
    <property type="component" value="Unassembled WGS sequence"/>
</dbReference>
<evidence type="ECO:0000259" key="8">
    <source>
        <dbReference type="Pfam" id="PF01850"/>
    </source>
</evidence>
<comment type="similarity">
    <text evidence="7">Belongs to the PINc/VapC protein family.</text>
</comment>
<reference evidence="9 10" key="1">
    <citation type="submission" date="2023-09" db="EMBL/GenBank/DDBJ databases">
        <authorList>
            <person name="Rey-Velasco X."/>
        </authorList>
    </citation>
    <scope>NUCLEOTIDE SEQUENCE [LARGE SCALE GENOMIC DNA]</scope>
    <source>
        <strain evidence="9 10">P385</strain>
    </source>
</reference>